<dbReference type="STRING" id="1137280.D777_00994"/>
<dbReference type="NCBIfam" id="TIGR01244">
    <property type="entry name" value="TIGR01244 family sulfur transferase"/>
    <property type="match status" value="1"/>
</dbReference>
<dbReference type="RefSeq" id="WP_036128943.1">
    <property type="nucleotide sequence ID" value="NZ_ANIE01000003.1"/>
</dbReference>
<dbReference type="EMBL" id="ANIE01000003">
    <property type="protein sequence ID" value="KEF32360.1"/>
    <property type="molecule type" value="Genomic_DNA"/>
</dbReference>
<dbReference type="Gene3D" id="3.90.190.10">
    <property type="entry name" value="Protein tyrosine phosphatase superfamily"/>
    <property type="match status" value="1"/>
</dbReference>
<dbReference type="SUPFAM" id="SSF52799">
    <property type="entry name" value="(Phosphotyrosine protein) phosphatases II"/>
    <property type="match status" value="1"/>
</dbReference>
<sequence>MDIRKIDETISVSPQITVDDVAELARLGFRTIVANRPDHEEPGQPLMSDIEQAAKTHGLDWVYLPVESGNITDTDVDSFAPMIRDAEKPVLAFCRSGTRCTILWALSAARTEEPASVVARARNAGYDISGLTPRMIQQASHQQ</sequence>
<evidence type="ECO:0000313" key="3">
    <source>
        <dbReference type="Proteomes" id="UP000035057"/>
    </source>
</evidence>
<dbReference type="InterPro" id="IPR005939">
    <property type="entry name" value="BLH_phosphatase-like"/>
</dbReference>
<dbReference type="AlphaFoldDB" id="A0A072NGV3"/>
<accession>A0A072NGV3</accession>
<dbReference type="Proteomes" id="UP000035057">
    <property type="component" value="Unassembled WGS sequence"/>
</dbReference>
<dbReference type="OrthoDB" id="9802771at2"/>
<organism evidence="2 3">
    <name type="scientific">Marinobacter nitratireducens</name>
    <dbReference type="NCBI Taxonomy" id="1137280"/>
    <lineage>
        <taxon>Bacteria</taxon>
        <taxon>Pseudomonadati</taxon>
        <taxon>Pseudomonadota</taxon>
        <taxon>Gammaproteobacteria</taxon>
        <taxon>Pseudomonadales</taxon>
        <taxon>Marinobacteraceae</taxon>
        <taxon>Marinobacter</taxon>
    </lineage>
</organism>
<feature type="domain" description="Beta-lactamase hydrolase-like protein phosphatase-like" evidence="1">
    <location>
        <begin position="2"/>
        <end position="109"/>
    </location>
</feature>
<keyword evidence="3" id="KW-1185">Reference proteome</keyword>
<dbReference type="CDD" id="cd14503">
    <property type="entry name" value="PTP-bact"/>
    <property type="match status" value="1"/>
</dbReference>
<dbReference type="InterPro" id="IPR029021">
    <property type="entry name" value="Prot-tyrosine_phosphatase-like"/>
</dbReference>
<evidence type="ECO:0000313" key="2">
    <source>
        <dbReference type="EMBL" id="KEF32360.1"/>
    </source>
</evidence>
<reference evidence="2 3" key="1">
    <citation type="submission" date="2012-12" db="EMBL/GenBank/DDBJ databases">
        <title>Genome assembly of Marinobacter sp. AK21.</title>
        <authorList>
            <person name="Khatri I."/>
            <person name="Kumar R."/>
            <person name="Vaidya B."/>
            <person name="Subramanian S."/>
            <person name="Pinnaka A."/>
        </authorList>
    </citation>
    <scope>NUCLEOTIDE SEQUENCE [LARGE SCALE GENOMIC DNA]</scope>
    <source>
        <strain evidence="2 3">AK21</strain>
    </source>
</reference>
<dbReference type="PATRIC" id="fig|1137280.3.peg.809"/>
<protein>
    <recommendedName>
        <fullName evidence="1">Beta-lactamase hydrolase-like protein phosphatase-like domain-containing protein</fullName>
    </recommendedName>
</protein>
<dbReference type="Pfam" id="PF04273">
    <property type="entry name" value="BLH_phosphatase"/>
    <property type="match status" value="1"/>
</dbReference>
<evidence type="ECO:0000259" key="1">
    <source>
        <dbReference type="Pfam" id="PF04273"/>
    </source>
</evidence>
<proteinExistence type="predicted"/>
<comment type="caution">
    <text evidence="2">The sequence shown here is derived from an EMBL/GenBank/DDBJ whole genome shotgun (WGS) entry which is preliminary data.</text>
</comment>
<name>A0A072NGV3_9GAMM</name>
<dbReference type="GO" id="GO:0016787">
    <property type="term" value="F:hydrolase activity"/>
    <property type="evidence" value="ECO:0007669"/>
    <property type="project" value="InterPro"/>
</dbReference>
<gene>
    <name evidence="2" type="ORF">D777_00994</name>
</gene>